<keyword evidence="2" id="KW-1185">Reference proteome</keyword>
<gene>
    <name evidence="1" type="ORF">HaLaN_21528</name>
</gene>
<sequence>MFVVQPDGSGISLTGMKLQATTLLQRPGTRLHNAASMLLGFTGNRALSLGRITSAYNPLLAYGAGYYYG</sequence>
<name>A0A6A0A2U0_HAELA</name>
<organism evidence="1 2">
    <name type="scientific">Haematococcus lacustris</name>
    <name type="common">Green alga</name>
    <name type="synonym">Haematococcus pluvialis</name>
    <dbReference type="NCBI Taxonomy" id="44745"/>
    <lineage>
        <taxon>Eukaryota</taxon>
        <taxon>Viridiplantae</taxon>
        <taxon>Chlorophyta</taxon>
        <taxon>core chlorophytes</taxon>
        <taxon>Chlorophyceae</taxon>
        <taxon>CS clade</taxon>
        <taxon>Chlamydomonadales</taxon>
        <taxon>Haematococcaceae</taxon>
        <taxon>Haematococcus</taxon>
    </lineage>
</organism>
<proteinExistence type="predicted"/>
<evidence type="ECO:0000313" key="2">
    <source>
        <dbReference type="Proteomes" id="UP000485058"/>
    </source>
</evidence>
<dbReference type="AlphaFoldDB" id="A0A6A0A2U0"/>
<dbReference type="EMBL" id="BLLF01002377">
    <property type="protein sequence ID" value="GFH23842.1"/>
    <property type="molecule type" value="Genomic_DNA"/>
</dbReference>
<protein>
    <submittedName>
        <fullName evidence="1">Uncharacterized protein</fullName>
    </submittedName>
</protein>
<comment type="caution">
    <text evidence="1">The sequence shown here is derived from an EMBL/GenBank/DDBJ whole genome shotgun (WGS) entry which is preliminary data.</text>
</comment>
<evidence type="ECO:0000313" key="1">
    <source>
        <dbReference type="EMBL" id="GFH23842.1"/>
    </source>
</evidence>
<reference evidence="1 2" key="1">
    <citation type="submission" date="2020-02" db="EMBL/GenBank/DDBJ databases">
        <title>Draft genome sequence of Haematococcus lacustris strain NIES-144.</title>
        <authorList>
            <person name="Morimoto D."/>
            <person name="Nakagawa S."/>
            <person name="Yoshida T."/>
            <person name="Sawayama S."/>
        </authorList>
    </citation>
    <scope>NUCLEOTIDE SEQUENCE [LARGE SCALE GENOMIC DNA]</scope>
    <source>
        <strain evidence="1 2">NIES-144</strain>
    </source>
</reference>
<dbReference type="Proteomes" id="UP000485058">
    <property type="component" value="Unassembled WGS sequence"/>
</dbReference>
<accession>A0A6A0A2U0</accession>